<dbReference type="PROSITE" id="PS51257">
    <property type="entry name" value="PROKAR_LIPOPROTEIN"/>
    <property type="match status" value="1"/>
</dbReference>
<feature type="signal peptide" evidence="1">
    <location>
        <begin position="1"/>
        <end position="21"/>
    </location>
</feature>
<dbReference type="InterPro" id="IPR050490">
    <property type="entry name" value="Bact_solute-bd_prot1"/>
</dbReference>
<evidence type="ECO:0000313" key="3">
    <source>
        <dbReference type="Proteomes" id="UP001317779"/>
    </source>
</evidence>
<dbReference type="Gene3D" id="3.40.190.10">
    <property type="entry name" value="Periplasmic binding protein-like II"/>
    <property type="match status" value="1"/>
</dbReference>
<evidence type="ECO:0000313" key="2">
    <source>
        <dbReference type="EMBL" id="BDV32010.1"/>
    </source>
</evidence>
<reference evidence="2 3" key="1">
    <citation type="submission" date="2022-12" db="EMBL/GenBank/DDBJ databases">
        <title>Microbacterium terricola strain KV-448 chromosome, complete genome.</title>
        <authorList>
            <person name="Oshima T."/>
            <person name="Moriya T."/>
            <person name="Bessho Y."/>
        </authorList>
    </citation>
    <scope>NUCLEOTIDE SEQUENCE [LARGE SCALE GENOMIC DNA]</scope>
    <source>
        <strain evidence="2 3">KV-448</strain>
    </source>
</reference>
<feature type="chain" id="PRO_5045900527" evidence="1">
    <location>
        <begin position="22"/>
        <end position="455"/>
    </location>
</feature>
<organism evidence="2 3">
    <name type="scientific">Microbacterium terricola</name>
    <dbReference type="NCBI Taxonomy" id="344163"/>
    <lineage>
        <taxon>Bacteria</taxon>
        <taxon>Bacillati</taxon>
        <taxon>Actinomycetota</taxon>
        <taxon>Actinomycetes</taxon>
        <taxon>Micrococcales</taxon>
        <taxon>Microbacteriaceae</taxon>
        <taxon>Microbacterium</taxon>
    </lineage>
</organism>
<dbReference type="Proteomes" id="UP001317779">
    <property type="component" value="Chromosome"/>
</dbReference>
<accession>A0ABM8E2M3</accession>
<dbReference type="Pfam" id="PF01547">
    <property type="entry name" value="SBP_bac_1"/>
    <property type="match status" value="1"/>
</dbReference>
<keyword evidence="1" id="KW-0732">Signal</keyword>
<dbReference type="PANTHER" id="PTHR43649">
    <property type="entry name" value="ARABINOSE-BINDING PROTEIN-RELATED"/>
    <property type="match status" value="1"/>
</dbReference>
<dbReference type="InterPro" id="IPR006059">
    <property type="entry name" value="SBP"/>
</dbReference>
<proteinExistence type="predicted"/>
<evidence type="ECO:0000256" key="1">
    <source>
        <dbReference type="SAM" id="SignalP"/>
    </source>
</evidence>
<protein>
    <submittedName>
        <fullName evidence="2">Sugar ABC transporter substrate-binding protein</fullName>
    </submittedName>
</protein>
<name>A0ABM8E2M3_9MICO</name>
<keyword evidence="3" id="KW-1185">Reference proteome</keyword>
<gene>
    <name evidence="2" type="ORF">Microterr_26700</name>
</gene>
<dbReference type="EMBL" id="AP027141">
    <property type="protein sequence ID" value="BDV32010.1"/>
    <property type="molecule type" value="Genomic_DNA"/>
</dbReference>
<sequence length="455" mass="48028">MKKKLALAAGSALAITCLLTACTGGNGGESTENGNGGEAASCTNTITKTDLPTVTVWGWYPNMDKVVDNFNEGNDEVQACWTNVGQGNDEYDKFQTAISAGTGAPDVIMLEADRIPNYVVQEALVDISGFGVEDVKDNFSAGAWKDVSVGSAVYGAPVDGGPMGMIYRTDIFDEYGITPPTTWDEYETAAQKIKDAGGPLFGDLGANVPAVFMALTIQNGATPFTYDPATPEEIGIKVNDDASKEVLDYWAGLVEKGLVGTQDQFTPEYISGVVGGDYATYVSAAWAPGYLTGAGVGEGEDAGKFAVAPLPQWDTANPVSVNWGGSAFSVTSQSTQPELAAKVALGIYADDASLTDGWQNQIIFPLNNNVLTSDEFVDAEVGFFNGQQANKEVYVPAADAYEGFTYSPFGSFYYAEFTKELAAINAGEKTGSEAADSLQKTLVDYATEQGFTVTE</sequence>
<dbReference type="SUPFAM" id="SSF53850">
    <property type="entry name" value="Periplasmic binding protein-like II"/>
    <property type="match status" value="1"/>
</dbReference>
<dbReference type="RefSeq" id="WP_263797397.1">
    <property type="nucleotide sequence ID" value="NZ_AP027141.1"/>
</dbReference>
<dbReference type="PANTHER" id="PTHR43649:SF14">
    <property type="entry name" value="BLR3389 PROTEIN"/>
    <property type="match status" value="1"/>
</dbReference>